<dbReference type="AlphaFoldDB" id="A0A3M7MJ38"/>
<proteinExistence type="predicted"/>
<feature type="region of interest" description="Disordered" evidence="1">
    <location>
        <begin position="1"/>
        <end position="26"/>
    </location>
</feature>
<organism evidence="2 3">
    <name type="scientific">Pyrenophora seminiperda CCB06</name>
    <dbReference type="NCBI Taxonomy" id="1302712"/>
    <lineage>
        <taxon>Eukaryota</taxon>
        <taxon>Fungi</taxon>
        <taxon>Dikarya</taxon>
        <taxon>Ascomycota</taxon>
        <taxon>Pezizomycotina</taxon>
        <taxon>Dothideomycetes</taxon>
        <taxon>Pleosporomycetidae</taxon>
        <taxon>Pleosporales</taxon>
        <taxon>Pleosporineae</taxon>
        <taxon>Pleosporaceae</taxon>
        <taxon>Pyrenophora</taxon>
    </lineage>
</organism>
<feature type="region of interest" description="Disordered" evidence="1">
    <location>
        <begin position="46"/>
        <end position="71"/>
    </location>
</feature>
<dbReference type="OrthoDB" id="2210at2759"/>
<protein>
    <submittedName>
        <fullName evidence="2">37S ribosomal MRP10 mitochondrial</fullName>
    </submittedName>
</protein>
<sequence>MQGSGWGKHAKEIAVSPLPKPSPTTKNTTIEYRACAFPYTMVPKPQGSAVQSATHRPLPPLPKLRIRRPNKPEANPCLGVMSSVLGCWASSGYSVQGCALLEQKLRQCMDAPRNPNQKKNNINYHLSRMYPKIVGPHKRD</sequence>
<dbReference type="PANTHER" id="PTHR28066:SF1">
    <property type="entry name" value="SMALL RIBOSOMAL SUBUNIT PROTEIN MS37"/>
    <property type="match status" value="1"/>
</dbReference>
<keyword evidence="3" id="KW-1185">Reference proteome</keyword>
<evidence type="ECO:0000313" key="2">
    <source>
        <dbReference type="EMBL" id="RMZ74555.1"/>
    </source>
</evidence>
<dbReference type="Proteomes" id="UP000265663">
    <property type="component" value="Unassembled WGS sequence"/>
</dbReference>
<gene>
    <name evidence="2" type="ORF">GMOD_00003606</name>
</gene>
<name>A0A3M7MJ38_9PLEO</name>
<dbReference type="PANTHER" id="PTHR28066">
    <property type="entry name" value="37S RIBOSOMAL PROTEIN MRP10, MITOCHONDRIAL"/>
    <property type="match status" value="1"/>
</dbReference>
<evidence type="ECO:0000256" key="1">
    <source>
        <dbReference type="SAM" id="MobiDB-lite"/>
    </source>
</evidence>
<reference evidence="2 3" key="1">
    <citation type="journal article" date="2014" name="PLoS ONE">
        <title>De novo Genome Assembly of the Fungal Plant Pathogen Pyrenophora semeniperda.</title>
        <authorList>
            <person name="Soliai M.M."/>
            <person name="Meyer S.E."/>
            <person name="Udall J.A."/>
            <person name="Elzinga D.E."/>
            <person name="Hermansen R.A."/>
            <person name="Bodily P.M."/>
            <person name="Hart A.A."/>
            <person name="Coleman C.E."/>
        </authorList>
    </citation>
    <scope>NUCLEOTIDE SEQUENCE [LARGE SCALE GENOMIC DNA]</scope>
    <source>
        <strain evidence="2 3">CCB06</strain>
        <tissue evidence="2">Mycelium</tissue>
    </source>
</reference>
<evidence type="ECO:0000313" key="3">
    <source>
        <dbReference type="Proteomes" id="UP000265663"/>
    </source>
</evidence>
<dbReference type="GO" id="GO:0032543">
    <property type="term" value="P:mitochondrial translation"/>
    <property type="evidence" value="ECO:0007669"/>
    <property type="project" value="InterPro"/>
</dbReference>
<dbReference type="GO" id="GO:0003735">
    <property type="term" value="F:structural constituent of ribosome"/>
    <property type="evidence" value="ECO:0007669"/>
    <property type="project" value="InterPro"/>
</dbReference>
<accession>A0A3M7MJ38</accession>
<dbReference type="GO" id="GO:0005763">
    <property type="term" value="C:mitochondrial small ribosomal subunit"/>
    <property type="evidence" value="ECO:0007669"/>
    <property type="project" value="TreeGrafter"/>
</dbReference>
<dbReference type="InterPro" id="IPR017264">
    <property type="entry name" value="Ribosomal_mS37_fun"/>
</dbReference>
<dbReference type="EMBL" id="KE747844">
    <property type="protein sequence ID" value="RMZ74555.1"/>
    <property type="molecule type" value="Genomic_DNA"/>
</dbReference>